<evidence type="ECO:0000313" key="1">
    <source>
        <dbReference type="EMBL" id="KAG0467699.1"/>
    </source>
</evidence>
<protein>
    <submittedName>
        <fullName evidence="1">Uncharacterized protein</fullName>
    </submittedName>
</protein>
<proteinExistence type="predicted"/>
<dbReference type="SUPFAM" id="SSF53474">
    <property type="entry name" value="alpha/beta-Hydrolases"/>
    <property type="match status" value="1"/>
</dbReference>
<dbReference type="InterPro" id="IPR029058">
    <property type="entry name" value="AB_hydrolase_fold"/>
</dbReference>
<keyword evidence="2" id="KW-1185">Reference proteome</keyword>
<evidence type="ECO:0000313" key="2">
    <source>
        <dbReference type="Proteomes" id="UP000636800"/>
    </source>
</evidence>
<organism evidence="1 2">
    <name type="scientific">Vanilla planifolia</name>
    <name type="common">Vanilla</name>
    <dbReference type="NCBI Taxonomy" id="51239"/>
    <lineage>
        <taxon>Eukaryota</taxon>
        <taxon>Viridiplantae</taxon>
        <taxon>Streptophyta</taxon>
        <taxon>Embryophyta</taxon>
        <taxon>Tracheophyta</taxon>
        <taxon>Spermatophyta</taxon>
        <taxon>Magnoliopsida</taxon>
        <taxon>Liliopsida</taxon>
        <taxon>Asparagales</taxon>
        <taxon>Orchidaceae</taxon>
        <taxon>Vanilloideae</taxon>
        <taxon>Vanilleae</taxon>
        <taxon>Vanilla</taxon>
    </lineage>
</organism>
<dbReference type="EMBL" id="JADCNL010000009">
    <property type="protein sequence ID" value="KAG0467699.1"/>
    <property type="molecule type" value="Genomic_DNA"/>
</dbReference>
<dbReference type="OrthoDB" id="1928390at2759"/>
<accession>A0A835QDQ2</accession>
<dbReference type="Pfam" id="PF07082">
    <property type="entry name" value="DUF1350"/>
    <property type="match status" value="1"/>
</dbReference>
<dbReference type="Gene3D" id="3.40.50.1820">
    <property type="entry name" value="alpha/beta hydrolase"/>
    <property type="match status" value="1"/>
</dbReference>
<reference evidence="1 2" key="1">
    <citation type="journal article" date="2020" name="Nat. Food">
        <title>A phased Vanilla planifolia genome enables genetic improvement of flavour and production.</title>
        <authorList>
            <person name="Hasing T."/>
            <person name="Tang H."/>
            <person name="Brym M."/>
            <person name="Khazi F."/>
            <person name="Huang T."/>
            <person name="Chambers A.H."/>
        </authorList>
    </citation>
    <scope>NUCLEOTIDE SEQUENCE [LARGE SCALE GENOMIC DNA]</scope>
    <source>
        <tissue evidence="1">Leaf</tissue>
    </source>
</reference>
<dbReference type="PANTHER" id="PTHR34127:SF3">
    <property type="entry name" value="INITIATION FACTOR 4F SUBUNIT (DUF1350)"/>
    <property type="match status" value="1"/>
</dbReference>
<gene>
    <name evidence="1" type="ORF">HPP92_019279</name>
</gene>
<dbReference type="InterPro" id="IPR010765">
    <property type="entry name" value="DUF1350"/>
</dbReference>
<dbReference type="AlphaFoldDB" id="A0A835QDQ2"/>
<name>A0A835QDQ2_VANPL</name>
<dbReference type="PANTHER" id="PTHR34127">
    <property type="entry name" value="OS04G0405600 PROTEIN"/>
    <property type="match status" value="1"/>
</dbReference>
<comment type="caution">
    <text evidence="1">The sequence shown here is derived from an EMBL/GenBank/DDBJ whole genome shotgun (WGS) entry which is preliminary data.</text>
</comment>
<sequence length="256" mass="27935">MALLHHLSPPLRFTSSPSAFLFYPSSSFYRLRAGRSVLNAFLPSNGYVAGNRSSPRFADKIYRRLESCLVVPPPAGRQPLAVVKFLGGAFVGAAPELSYSLLIELLSKEGFLIVSVPYGVTFDHSAAAREVYERFHTCFDRLISSGVPDSDLTGSEFDGLPLYSVGHSNGALLQMLVGSYFPDKIPKANVVISFNNKPASQAVPYFEQVGPVVRQVIPFVEASPFYRSAQNLSGICIKSIVKPFVAPLLDTFHVSK</sequence>
<dbReference type="Proteomes" id="UP000636800">
    <property type="component" value="Unassembled WGS sequence"/>
</dbReference>